<keyword evidence="1" id="KW-0812">Transmembrane</keyword>
<dbReference type="STRING" id="1121316.SAMN02745207_02848"/>
<keyword evidence="1" id="KW-1133">Transmembrane helix</keyword>
<keyword evidence="1" id="KW-0472">Membrane</keyword>
<dbReference type="Pfam" id="PF13786">
    <property type="entry name" value="DUF4179"/>
    <property type="match status" value="1"/>
</dbReference>
<feature type="domain" description="DUF5643" evidence="3">
    <location>
        <begin position="237"/>
        <end position="344"/>
    </location>
</feature>
<dbReference type="RefSeq" id="WP_073339080.1">
    <property type="nucleotide sequence ID" value="NZ_FQXM01000017.1"/>
</dbReference>
<evidence type="ECO:0000256" key="1">
    <source>
        <dbReference type="SAM" id="Phobius"/>
    </source>
</evidence>
<dbReference type="Pfam" id="PF18705">
    <property type="entry name" value="DUF5643"/>
    <property type="match status" value="1"/>
</dbReference>
<evidence type="ECO:0000313" key="5">
    <source>
        <dbReference type="Proteomes" id="UP000184447"/>
    </source>
</evidence>
<evidence type="ECO:0000259" key="2">
    <source>
        <dbReference type="Pfam" id="PF13786"/>
    </source>
</evidence>
<dbReference type="InterPro" id="IPR025436">
    <property type="entry name" value="DUF4179"/>
</dbReference>
<feature type="domain" description="DUF4179" evidence="2">
    <location>
        <begin position="42"/>
        <end position="130"/>
    </location>
</feature>
<dbReference type="EMBL" id="FQXM01000017">
    <property type="protein sequence ID" value="SHH86029.1"/>
    <property type="molecule type" value="Genomic_DNA"/>
</dbReference>
<reference evidence="4 5" key="1">
    <citation type="submission" date="2016-11" db="EMBL/GenBank/DDBJ databases">
        <authorList>
            <person name="Jaros S."/>
            <person name="Januszkiewicz K."/>
            <person name="Wedrychowicz H."/>
        </authorList>
    </citation>
    <scope>NUCLEOTIDE SEQUENCE [LARGE SCALE GENOMIC DNA]</scope>
    <source>
        <strain evidence="4 5">DSM 8605</strain>
    </source>
</reference>
<accession>A0A1M5WEP0</accession>
<evidence type="ECO:0000313" key="4">
    <source>
        <dbReference type="EMBL" id="SHH86029.1"/>
    </source>
</evidence>
<protein>
    <recommendedName>
        <fullName evidence="6">DUF4179 domain-containing protein</fullName>
    </recommendedName>
</protein>
<dbReference type="InterPro" id="IPR040680">
    <property type="entry name" value="DUF5643"/>
</dbReference>
<sequence length="464" mass="53874">MNRSEEYLMLIKELDNTPPQLEYSMQRVEAKLKKEHKGRFFTVSLTSLVIFFITFILLVNSFPTFAYACGRIPLIKNLAQLVAFSPSLSAAVENEYVQPIEIEQTQNGITARIEYVIVDQKELDIFYSLDSENYNEMDANPEIKARDNSPLEGYSLISGNYDTGNGELNHITVSFVDVDMPDSMILTLKVHDNGWRKEIVEVENEITSENEYMEPDYISEFNFTLEFDPYYTSQGEELILNHNFEIDGQTLALETAEIYPTHIRLNFLDNEDNSAWLKEFKFYLVNEKKQRFDKITNGITGTGSVDSPMMRSHHLESSFFSESKSLTLYITGVTWLDKEMETVKLDLANITAEELPQGVTFVNAERKGNDWLLIFEATEEAENHSYQIWNQDYYDQEGNEYFYNSWGTTHNMDSWNDKAEQFVEKTGVFQVEITLKDYTFDTVYMSPSYSRRIEFVDPIVIEVK</sequence>
<organism evidence="4 5">
    <name type="scientific">Clostridium grantii DSM 8605</name>
    <dbReference type="NCBI Taxonomy" id="1121316"/>
    <lineage>
        <taxon>Bacteria</taxon>
        <taxon>Bacillati</taxon>
        <taxon>Bacillota</taxon>
        <taxon>Clostridia</taxon>
        <taxon>Eubacteriales</taxon>
        <taxon>Clostridiaceae</taxon>
        <taxon>Clostridium</taxon>
    </lineage>
</organism>
<feature type="transmembrane region" description="Helical" evidence="1">
    <location>
        <begin position="40"/>
        <end position="59"/>
    </location>
</feature>
<dbReference type="Proteomes" id="UP000184447">
    <property type="component" value="Unassembled WGS sequence"/>
</dbReference>
<gene>
    <name evidence="4" type="ORF">SAMN02745207_02848</name>
</gene>
<evidence type="ECO:0000259" key="3">
    <source>
        <dbReference type="Pfam" id="PF18705"/>
    </source>
</evidence>
<evidence type="ECO:0008006" key="6">
    <source>
        <dbReference type="Google" id="ProtNLM"/>
    </source>
</evidence>
<dbReference type="Gene3D" id="2.60.40.1630">
    <property type="entry name" value="bacillus anthracis domain"/>
    <property type="match status" value="1"/>
</dbReference>
<keyword evidence="5" id="KW-1185">Reference proteome</keyword>
<proteinExistence type="predicted"/>
<dbReference type="AlphaFoldDB" id="A0A1M5WEP0"/>
<dbReference type="OrthoDB" id="1955285at2"/>
<name>A0A1M5WEP0_9CLOT</name>